<sequence length="440" mass="46828">MQLISALAISILALVTSISASPAKPVALTPNVVAAAGFTNIHDFQGNSLNLVGNINAEGTAVIGFPSGFDRSNFIIANGLNTSLFLSYPAAPFAGSPDLAGTVVFSEFPAVFSLEVIAPPSSAVSIVEVTHQLALTSWPSVPGVDAVPVTLSAIDPGLQAEQTWTIVAAGPFSPSLSSHGYQPPPARDDAPLLRGSDMRFAALKQSVRFGTILVSLVSMDHDDGSLAVVRARAWWRFLTFHSVSPCSLPSLASASTSLPPLAKTAPRFPLLPTRVQGSRSRVVRVRSEGRALAGLTSRLNSPASEYFRSSPLSLSLPFPSSPQRLAVRLGRALQGWTAMVLFEFSSPRVGSINDIIPTRASPLFFLALPPRRAAPPPLFCLPLCLRGLCAETKRNDSHVGVPALHASPRSVDRAALNQESDDVRLLRLRLLFVRLPFVRL</sequence>
<gene>
    <name evidence="2" type="ORF">B0H16DRAFT_1712652</name>
</gene>
<dbReference type="AlphaFoldDB" id="A0AAD7K1E3"/>
<evidence type="ECO:0000313" key="2">
    <source>
        <dbReference type="EMBL" id="KAJ7776274.1"/>
    </source>
</evidence>
<reference evidence="2" key="1">
    <citation type="submission" date="2023-03" db="EMBL/GenBank/DDBJ databases">
        <title>Massive genome expansion in bonnet fungi (Mycena s.s.) driven by repeated elements and novel gene families across ecological guilds.</title>
        <authorList>
            <consortium name="Lawrence Berkeley National Laboratory"/>
            <person name="Harder C.B."/>
            <person name="Miyauchi S."/>
            <person name="Viragh M."/>
            <person name="Kuo A."/>
            <person name="Thoen E."/>
            <person name="Andreopoulos B."/>
            <person name="Lu D."/>
            <person name="Skrede I."/>
            <person name="Drula E."/>
            <person name="Henrissat B."/>
            <person name="Morin E."/>
            <person name="Kohler A."/>
            <person name="Barry K."/>
            <person name="LaButti K."/>
            <person name="Morin E."/>
            <person name="Salamov A."/>
            <person name="Lipzen A."/>
            <person name="Mereny Z."/>
            <person name="Hegedus B."/>
            <person name="Baldrian P."/>
            <person name="Stursova M."/>
            <person name="Weitz H."/>
            <person name="Taylor A."/>
            <person name="Grigoriev I.V."/>
            <person name="Nagy L.G."/>
            <person name="Martin F."/>
            <person name="Kauserud H."/>
        </authorList>
    </citation>
    <scope>NUCLEOTIDE SEQUENCE</scope>
    <source>
        <strain evidence="2">CBHHK182m</strain>
    </source>
</reference>
<proteinExistence type="predicted"/>
<comment type="caution">
    <text evidence="2">The sequence shown here is derived from an EMBL/GenBank/DDBJ whole genome shotgun (WGS) entry which is preliminary data.</text>
</comment>
<dbReference type="EMBL" id="JARKIB010000009">
    <property type="protein sequence ID" value="KAJ7776274.1"/>
    <property type="molecule type" value="Genomic_DNA"/>
</dbReference>
<organism evidence="2 3">
    <name type="scientific">Mycena metata</name>
    <dbReference type="NCBI Taxonomy" id="1033252"/>
    <lineage>
        <taxon>Eukaryota</taxon>
        <taxon>Fungi</taxon>
        <taxon>Dikarya</taxon>
        <taxon>Basidiomycota</taxon>
        <taxon>Agaricomycotina</taxon>
        <taxon>Agaricomycetes</taxon>
        <taxon>Agaricomycetidae</taxon>
        <taxon>Agaricales</taxon>
        <taxon>Marasmiineae</taxon>
        <taxon>Mycenaceae</taxon>
        <taxon>Mycena</taxon>
    </lineage>
</organism>
<dbReference type="Proteomes" id="UP001215598">
    <property type="component" value="Unassembled WGS sequence"/>
</dbReference>
<feature type="signal peptide" evidence="1">
    <location>
        <begin position="1"/>
        <end position="20"/>
    </location>
</feature>
<keyword evidence="1" id="KW-0732">Signal</keyword>
<evidence type="ECO:0000313" key="3">
    <source>
        <dbReference type="Proteomes" id="UP001215598"/>
    </source>
</evidence>
<accession>A0AAD7K1E3</accession>
<evidence type="ECO:0000256" key="1">
    <source>
        <dbReference type="SAM" id="SignalP"/>
    </source>
</evidence>
<feature type="chain" id="PRO_5042012679" evidence="1">
    <location>
        <begin position="21"/>
        <end position="440"/>
    </location>
</feature>
<protein>
    <submittedName>
        <fullName evidence="2">Uncharacterized protein</fullName>
    </submittedName>
</protein>
<name>A0AAD7K1E3_9AGAR</name>
<keyword evidence="3" id="KW-1185">Reference proteome</keyword>